<keyword evidence="2" id="KW-1185">Reference proteome</keyword>
<reference evidence="1" key="1">
    <citation type="submission" date="2023-06" db="EMBL/GenBank/DDBJ databases">
        <title>Reference genome for the Northern bat (Eptesicus nilssonii), a most northern bat species.</title>
        <authorList>
            <person name="Laine V.N."/>
            <person name="Pulliainen A.T."/>
            <person name="Lilley T.M."/>
        </authorList>
    </citation>
    <scope>NUCLEOTIDE SEQUENCE</scope>
    <source>
        <strain evidence="1">BLF_Eptnil</strain>
        <tissue evidence="1">Kidney</tissue>
    </source>
</reference>
<evidence type="ECO:0000313" key="2">
    <source>
        <dbReference type="Proteomes" id="UP001177744"/>
    </source>
</evidence>
<protein>
    <submittedName>
        <fullName evidence="1">Uncharacterized protein</fullName>
    </submittedName>
</protein>
<proteinExistence type="predicted"/>
<dbReference type="EMBL" id="JAULJE010000009">
    <property type="protein sequence ID" value="KAK1339382.1"/>
    <property type="molecule type" value="Genomic_DNA"/>
</dbReference>
<name>A0AA40HXY0_CNENI</name>
<gene>
    <name evidence="1" type="ORF">QTO34_020065</name>
</gene>
<comment type="caution">
    <text evidence="1">The sequence shown here is derived from an EMBL/GenBank/DDBJ whole genome shotgun (WGS) entry which is preliminary data.</text>
</comment>
<accession>A0AA40HXY0</accession>
<sequence length="399" mass="43118">MTKKLPGACTQSVSMLVPILVPVWMAEGRTGGVSVGEACTTAAVSLVSGAHRFGLWLQSFFLLSWEPCELLTVALASLSGQHVVIAAICTDPHSLLRSEAEAHRSAERVFDEYCGVLSLCKTVSQYHYNCPVPKPSRSHFRGQRHVPSIGLTGSQFPQKYVCKEEMTQDPQFSPSASTICVRQDFSPKSSGQEGGLLKTWKIIASDRRAWMDRMTEEPRPSGLREDSQKVSIQCLLWPSAPDAGDGGKIVLVLQELLIQLANSSWIECRRSRNACRKLGSASQEEARASAVRPQGLTLGLDWVVSVLVRGLDSTSEESQEQLTGSLQNCHTADGAWHSQPPPTLLLGLRVAPAWGPPALALALSAAALTVECTASGMSQSEAVVKTPGLELLHKYLGFT</sequence>
<dbReference type="AlphaFoldDB" id="A0AA40HXY0"/>
<dbReference type="Proteomes" id="UP001177744">
    <property type="component" value="Unassembled WGS sequence"/>
</dbReference>
<evidence type="ECO:0000313" key="1">
    <source>
        <dbReference type="EMBL" id="KAK1339382.1"/>
    </source>
</evidence>
<organism evidence="1 2">
    <name type="scientific">Cnephaeus nilssonii</name>
    <name type="common">Northern bat</name>
    <name type="synonym">Eptesicus nilssonii</name>
    <dbReference type="NCBI Taxonomy" id="3371016"/>
    <lineage>
        <taxon>Eukaryota</taxon>
        <taxon>Metazoa</taxon>
        <taxon>Chordata</taxon>
        <taxon>Craniata</taxon>
        <taxon>Vertebrata</taxon>
        <taxon>Euteleostomi</taxon>
        <taxon>Mammalia</taxon>
        <taxon>Eutheria</taxon>
        <taxon>Laurasiatheria</taxon>
        <taxon>Chiroptera</taxon>
        <taxon>Yangochiroptera</taxon>
        <taxon>Vespertilionidae</taxon>
        <taxon>Cnephaeus</taxon>
    </lineage>
</organism>